<dbReference type="PANTHER" id="PTHR35340">
    <property type="entry name" value="PQQ ENZYME REPEAT PROTEIN-RELATED"/>
    <property type="match status" value="1"/>
</dbReference>
<gene>
    <name evidence="3" type="ORF">P2G67_08645</name>
</gene>
<evidence type="ECO:0000313" key="3">
    <source>
        <dbReference type="EMBL" id="MDF2096041.1"/>
    </source>
</evidence>
<dbReference type="InterPro" id="IPR015943">
    <property type="entry name" value="WD40/YVTN_repeat-like_dom_sf"/>
</dbReference>
<dbReference type="Gene3D" id="2.130.10.10">
    <property type="entry name" value="YVTN repeat-like/Quinoprotein amine dehydrogenase"/>
    <property type="match status" value="1"/>
</dbReference>
<keyword evidence="2" id="KW-1133">Transmembrane helix</keyword>
<keyword evidence="4" id="KW-1185">Reference proteome</keyword>
<dbReference type="PANTHER" id="PTHR35340:SF5">
    <property type="entry name" value="ASST-DOMAIN-CONTAINING PROTEIN"/>
    <property type="match status" value="1"/>
</dbReference>
<accession>A0ABT5YMI1</accession>
<comment type="caution">
    <text evidence="3">The sequence shown here is derived from an EMBL/GenBank/DDBJ whole genome shotgun (WGS) entry which is preliminary data.</text>
</comment>
<name>A0ABT5YMI1_9PROT</name>
<dbReference type="Pfam" id="PF14269">
    <property type="entry name" value="Arylsulfotran_2"/>
    <property type="match status" value="1"/>
</dbReference>
<dbReference type="EMBL" id="JARHUD010000004">
    <property type="protein sequence ID" value="MDF2096041.1"/>
    <property type="molecule type" value="Genomic_DNA"/>
</dbReference>
<feature type="transmembrane region" description="Helical" evidence="2">
    <location>
        <begin position="21"/>
        <end position="42"/>
    </location>
</feature>
<organism evidence="3 4">
    <name type="scientific">Aquibaculum arenosum</name>
    <dbReference type="NCBI Taxonomy" id="3032591"/>
    <lineage>
        <taxon>Bacteria</taxon>
        <taxon>Pseudomonadati</taxon>
        <taxon>Pseudomonadota</taxon>
        <taxon>Alphaproteobacteria</taxon>
        <taxon>Rhodospirillales</taxon>
        <taxon>Rhodovibrionaceae</taxon>
        <taxon>Aquibaculum</taxon>
    </lineage>
</organism>
<keyword evidence="2" id="KW-0812">Transmembrane</keyword>
<dbReference type="InterPro" id="IPR039535">
    <property type="entry name" value="ASST-like"/>
</dbReference>
<reference evidence="3 4" key="1">
    <citation type="submission" date="2023-03" db="EMBL/GenBank/DDBJ databases">
        <title>Fodinicurvata sp. CAU 1616 isolated from sea sendiment.</title>
        <authorList>
            <person name="Kim W."/>
        </authorList>
    </citation>
    <scope>NUCLEOTIDE SEQUENCE [LARGE SCALE GENOMIC DNA]</scope>
    <source>
        <strain evidence="3 4">CAU 1616</strain>
    </source>
</reference>
<feature type="compositionally biased region" description="Low complexity" evidence="1">
    <location>
        <begin position="456"/>
        <end position="467"/>
    </location>
</feature>
<protein>
    <submittedName>
        <fullName evidence="3">Arylsulfotransferase family protein</fullName>
    </submittedName>
</protein>
<evidence type="ECO:0000256" key="2">
    <source>
        <dbReference type="SAM" id="Phobius"/>
    </source>
</evidence>
<evidence type="ECO:0000313" key="4">
    <source>
        <dbReference type="Proteomes" id="UP001215503"/>
    </source>
</evidence>
<proteinExistence type="predicted"/>
<dbReference type="SUPFAM" id="SSF63829">
    <property type="entry name" value="Calcium-dependent phosphotriesterase"/>
    <property type="match status" value="1"/>
</dbReference>
<feature type="region of interest" description="Disordered" evidence="1">
    <location>
        <begin position="456"/>
        <end position="476"/>
    </location>
</feature>
<keyword evidence="2" id="KW-0472">Membrane</keyword>
<sequence length="476" mass="52771">MASPQADRRAAQPKGTSALDRLFFAAFLIALLAIAFLAGALLSTAKVSPGPQIARAYEAGRALYTQATAYDDVYSGDLWYPQRSEERGVTRIDRDRAQEGLTLYASGEANRARLISLEGEVLHEWHLPFSEMLAEGHDFPRPRPDDFVYFRNLHLYPNGDLLAVLEGNGDTPYGYAVAKLNRDSELLWLYTGRAHHDLTVGPDGRIYTLTHDIVQKRLKGFDHLASAWLEDYLVVLSPEGEEELKLPLTEAVANSRYQHLLHTVASYSVSDPLHTNAVNLVGPEAAENLSFAEEGDVMLSFRELNAIGVINPEREELVWATRGPWLGQHDADPLPNGNILLFDNYGNYQSDEGISRVMEFDPRSMEIVWDYAGTPEEPLDSAIRAEQQRLDNGNTLIVESNGGRILEVTPEGEIVWEYLNPARGGEEEQHIAIVASAERLSPDSFEPDFLAALDLSDTADLAASTSTPIDGREEKP</sequence>
<dbReference type="InterPro" id="IPR053143">
    <property type="entry name" value="Arylsulfate_ST"/>
</dbReference>
<dbReference type="RefSeq" id="WP_275822058.1">
    <property type="nucleotide sequence ID" value="NZ_JARHUD010000004.1"/>
</dbReference>
<evidence type="ECO:0000256" key="1">
    <source>
        <dbReference type="SAM" id="MobiDB-lite"/>
    </source>
</evidence>
<dbReference type="Proteomes" id="UP001215503">
    <property type="component" value="Unassembled WGS sequence"/>
</dbReference>